<feature type="region of interest" description="Disordered" evidence="1">
    <location>
        <begin position="44"/>
        <end position="67"/>
    </location>
</feature>
<accession>A0AA39X4Q8</accession>
<sequence length="351" mass="38697">MSNRNGNLGRRAALTESTIQRFFGSGSLEFEAFARHSMIVAPPTPTEDVSGDKPHTTSSTVVTSSASRCKRCRRTSLEPPPAPMKESFPRGAFEVFAGTDLAPDDTDRDYDGDLASALGELGLDDKRRDTPAWENGDDDPTSQAPLIPLPKGGFWQKNLEPPPFSAHKTTLVINTQFGTAICVFEEKFNMDITCSFPVSRHMEGVSKETPSNMRFHSSLSSEDVLIRNMEADPGLQVCFGTGKYAERVETQEVGQNGEPIVTKHILPVTYDESLYFIFKTITSSLIPAAGAVEYFAEVVRQLYLEKLEAQEKEVDSGIEIKITEQEVFERARLVASGSGHVISPHQVVFTR</sequence>
<keyword evidence="3" id="KW-1185">Reference proteome</keyword>
<reference evidence="2" key="1">
    <citation type="submission" date="2023-06" db="EMBL/GenBank/DDBJ databases">
        <title>Genome-scale phylogeny and comparative genomics of the fungal order Sordariales.</title>
        <authorList>
            <consortium name="Lawrence Berkeley National Laboratory"/>
            <person name="Hensen N."/>
            <person name="Bonometti L."/>
            <person name="Westerberg I."/>
            <person name="Brannstrom I.O."/>
            <person name="Guillou S."/>
            <person name="Cros-Aarteil S."/>
            <person name="Calhoun S."/>
            <person name="Haridas S."/>
            <person name="Kuo A."/>
            <person name="Mondo S."/>
            <person name="Pangilinan J."/>
            <person name="Riley R."/>
            <person name="Labutti K."/>
            <person name="Andreopoulos B."/>
            <person name="Lipzen A."/>
            <person name="Chen C."/>
            <person name="Yanf M."/>
            <person name="Daum C."/>
            <person name="Ng V."/>
            <person name="Clum A."/>
            <person name="Steindorff A."/>
            <person name="Ohm R."/>
            <person name="Martin F."/>
            <person name="Silar P."/>
            <person name="Natvig D."/>
            <person name="Lalanne C."/>
            <person name="Gautier V."/>
            <person name="Ament-Velasquez S.L."/>
            <person name="Kruys A."/>
            <person name="Hutchinson M.I."/>
            <person name="Powell A.J."/>
            <person name="Barry K."/>
            <person name="Miller A.N."/>
            <person name="Grigoriev I.V."/>
            <person name="Debuchy R."/>
            <person name="Gladieux P."/>
            <person name="Thoren M.H."/>
            <person name="Johannesson H."/>
        </authorList>
    </citation>
    <scope>NUCLEOTIDE SEQUENCE</scope>
    <source>
        <strain evidence="2">CBS 606.72</strain>
    </source>
</reference>
<dbReference type="Proteomes" id="UP001175000">
    <property type="component" value="Unassembled WGS sequence"/>
</dbReference>
<name>A0AA39X4Q8_9PEZI</name>
<proteinExistence type="predicted"/>
<gene>
    <name evidence="2" type="ORF">B0T14DRAFT_129729</name>
</gene>
<dbReference type="AlphaFoldDB" id="A0AA39X4Q8"/>
<protein>
    <submittedName>
        <fullName evidence="2">Uncharacterized protein</fullName>
    </submittedName>
</protein>
<evidence type="ECO:0000256" key="1">
    <source>
        <dbReference type="SAM" id="MobiDB-lite"/>
    </source>
</evidence>
<evidence type="ECO:0000313" key="3">
    <source>
        <dbReference type="Proteomes" id="UP001175000"/>
    </source>
</evidence>
<evidence type="ECO:0000313" key="2">
    <source>
        <dbReference type="EMBL" id="KAK0627175.1"/>
    </source>
</evidence>
<feature type="region of interest" description="Disordered" evidence="1">
    <location>
        <begin position="125"/>
        <end position="144"/>
    </location>
</feature>
<comment type="caution">
    <text evidence="2">The sequence shown here is derived from an EMBL/GenBank/DDBJ whole genome shotgun (WGS) entry which is preliminary data.</text>
</comment>
<organism evidence="2 3">
    <name type="scientific">Immersiella caudata</name>
    <dbReference type="NCBI Taxonomy" id="314043"/>
    <lineage>
        <taxon>Eukaryota</taxon>
        <taxon>Fungi</taxon>
        <taxon>Dikarya</taxon>
        <taxon>Ascomycota</taxon>
        <taxon>Pezizomycotina</taxon>
        <taxon>Sordariomycetes</taxon>
        <taxon>Sordariomycetidae</taxon>
        <taxon>Sordariales</taxon>
        <taxon>Lasiosphaeriaceae</taxon>
        <taxon>Immersiella</taxon>
    </lineage>
</organism>
<feature type="compositionally biased region" description="Low complexity" evidence="1">
    <location>
        <begin position="56"/>
        <end position="65"/>
    </location>
</feature>
<dbReference type="EMBL" id="JAULSU010000002">
    <property type="protein sequence ID" value="KAK0627175.1"/>
    <property type="molecule type" value="Genomic_DNA"/>
</dbReference>